<protein>
    <recommendedName>
        <fullName evidence="4">Phage integrase family protein</fullName>
    </recommendedName>
</protein>
<keyword evidence="1" id="KW-0233">DNA recombination</keyword>
<name>A0A1G9HZU8_9ACTN</name>
<dbReference type="GO" id="GO:0015074">
    <property type="term" value="P:DNA integration"/>
    <property type="evidence" value="ECO:0007669"/>
    <property type="project" value="InterPro"/>
</dbReference>
<keyword evidence="3" id="KW-1185">Reference proteome</keyword>
<reference evidence="2 3" key="1">
    <citation type="submission" date="2016-10" db="EMBL/GenBank/DDBJ databases">
        <authorList>
            <person name="de Groot N.N."/>
        </authorList>
    </citation>
    <scope>NUCLEOTIDE SEQUENCE [LARGE SCALE GENOMIC DNA]</scope>
    <source>
        <strain evidence="2 3">CGMCC 4.5727</strain>
    </source>
</reference>
<dbReference type="SUPFAM" id="SSF56349">
    <property type="entry name" value="DNA breaking-rejoining enzymes"/>
    <property type="match status" value="1"/>
</dbReference>
<organism evidence="2 3">
    <name type="scientific">Streptomyces indicus</name>
    <dbReference type="NCBI Taxonomy" id="417292"/>
    <lineage>
        <taxon>Bacteria</taxon>
        <taxon>Bacillati</taxon>
        <taxon>Actinomycetota</taxon>
        <taxon>Actinomycetes</taxon>
        <taxon>Kitasatosporales</taxon>
        <taxon>Streptomycetaceae</taxon>
        <taxon>Streptomyces</taxon>
    </lineage>
</organism>
<dbReference type="GO" id="GO:0003677">
    <property type="term" value="F:DNA binding"/>
    <property type="evidence" value="ECO:0007669"/>
    <property type="project" value="InterPro"/>
</dbReference>
<sequence length="43" mass="4905">MDIRVVQQILRHSSLAVPKRYAHATRKLAKDAAHRVENALWGP</sequence>
<gene>
    <name evidence="2" type="ORF">SAMN05421806_1213</name>
</gene>
<proteinExistence type="predicted"/>
<dbReference type="EMBL" id="FNFF01000021">
    <property type="protein sequence ID" value="SDL18488.1"/>
    <property type="molecule type" value="Genomic_DNA"/>
</dbReference>
<evidence type="ECO:0000256" key="1">
    <source>
        <dbReference type="ARBA" id="ARBA00023172"/>
    </source>
</evidence>
<evidence type="ECO:0000313" key="2">
    <source>
        <dbReference type="EMBL" id="SDL18488.1"/>
    </source>
</evidence>
<dbReference type="InterPro" id="IPR011010">
    <property type="entry name" value="DNA_brk_join_enz"/>
</dbReference>
<dbReference type="Proteomes" id="UP000199155">
    <property type="component" value="Unassembled WGS sequence"/>
</dbReference>
<dbReference type="AlphaFoldDB" id="A0A1G9HZU8"/>
<dbReference type="Gene3D" id="1.10.443.10">
    <property type="entry name" value="Intergrase catalytic core"/>
    <property type="match status" value="1"/>
</dbReference>
<evidence type="ECO:0008006" key="4">
    <source>
        <dbReference type="Google" id="ProtNLM"/>
    </source>
</evidence>
<accession>A0A1G9HZU8</accession>
<dbReference type="InterPro" id="IPR013762">
    <property type="entry name" value="Integrase-like_cat_sf"/>
</dbReference>
<evidence type="ECO:0000313" key="3">
    <source>
        <dbReference type="Proteomes" id="UP000199155"/>
    </source>
</evidence>
<dbReference type="GO" id="GO:0006310">
    <property type="term" value="P:DNA recombination"/>
    <property type="evidence" value="ECO:0007669"/>
    <property type="project" value="UniProtKB-KW"/>
</dbReference>